<reference evidence="1 2" key="1">
    <citation type="submission" date="2018-02" db="EMBL/GenBank/DDBJ databases">
        <title>Draft genome of wild Prunus yedoensis var. nudiflora.</title>
        <authorList>
            <person name="Baek S."/>
            <person name="Kim J.-H."/>
            <person name="Choi K."/>
            <person name="Kim G.-B."/>
            <person name="Cho A."/>
            <person name="Jang H."/>
            <person name="Shin C.-H."/>
            <person name="Yu H.-J."/>
            <person name="Mun J.-H."/>
        </authorList>
    </citation>
    <scope>NUCLEOTIDE SEQUENCE [LARGE SCALE GENOMIC DNA]</scope>
    <source>
        <strain evidence="2">cv. Jeju island</strain>
        <tissue evidence="1">Leaf</tissue>
    </source>
</reference>
<comment type="caution">
    <text evidence="1">The sequence shown here is derived from an EMBL/GenBank/DDBJ whole genome shotgun (WGS) entry which is preliminary data.</text>
</comment>
<keyword evidence="2" id="KW-1185">Reference proteome</keyword>
<accession>A0A314ZHK0</accession>
<organism evidence="1 2">
    <name type="scientific">Prunus yedoensis var. nudiflora</name>
    <dbReference type="NCBI Taxonomy" id="2094558"/>
    <lineage>
        <taxon>Eukaryota</taxon>
        <taxon>Viridiplantae</taxon>
        <taxon>Streptophyta</taxon>
        <taxon>Embryophyta</taxon>
        <taxon>Tracheophyta</taxon>
        <taxon>Spermatophyta</taxon>
        <taxon>Magnoliopsida</taxon>
        <taxon>eudicotyledons</taxon>
        <taxon>Gunneridae</taxon>
        <taxon>Pentapetalae</taxon>
        <taxon>rosids</taxon>
        <taxon>fabids</taxon>
        <taxon>Rosales</taxon>
        <taxon>Rosaceae</taxon>
        <taxon>Amygdaloideae</taxon>
        <taxon>Amygdaleae</taxon>
        <taxon>Prunus</taxon>
    </lineage>
</organism>
<dbReference type="Proteomes" id="UP000250321">
    <property type="component" value="Unassembled WGS sequence"/>
</dbReference>
<name>A0A314ZHK0_PRUYE</name>
<dbReference type="EMBL" id="PJQY01000095">
    <property type="protein sequence ID" value="PQQ18809.1"/>
    <property type="molecule type" value="Genomic_DNA"/>
</dbReference>
<sequence>MAEANKVTLEYTTIADALGAGTKVALGLTVLAYTYMAYFPILRGLANFVEAEPMPTRLPAAMRSTTRPWDASSSSIP</sequence>
<evidence type="ECO:0000313" key="2">
    <source>
        <dbReference type="Proteomes" id="UP000250321"/>
    </source>
</evidence>
<gene>
    <name evidence="1" type="ORF">Pyn_24750</name>
</gene>
<protein>
    <submittedName>
        <fullName evidence="1">Uncharacterized protein</fullName>
    </submittedName>
</protein>
<proteinExistence type="predicted"/>
<evidence type="ECO:0000313" key="1">
    <source>
        <dbReference type="EMBL" id="PQQ18809.1"/>
    </source>
</evidence>
<dbReference type="AlphaFoldDB" id="A0A314ZHK0"/>